<evidence type="ECO:0000313" key="5">
    <source>
        <dbReference type="EMBL" id="QOV41866.1"/>
    </source>
</evidence>
<gene>
    <name evidence="5" type="ORF">IPT68_18360</name>
</gene>
<dbReference type="AlphaFoldDB" id="A0A7M2SZW0"/>
<reference evidence="5 6" key="1">
    <citation type="submission" date="2020-10" db="EMBL/GenBank/DDBJ databases">
        <title>Streptomyces chromofuscus complate genome analysis.</title>
        <authorList>
            <person name="Anwar N."/>
        </authorList>
    </citation>
    <scope>NUCLEOTIDE SEQUENCE [LARGE SCALE GENOMIC DNA]</scope>
    <source>
        <strain evidence="5 6">DSM 40273</strain>
    </source>
</reference>
<dbReference type="KEGG" id="schf:IPT68_18360"/>
<evidence type="ECO:0000313" key="6">
    <source>
        <dbReference type="Proteomes" id="UP000594008"/>
    </source>
</evidence>
<feature type="compositionally biased region" description="Polar residues" evidence="3">
    <location>
        <begin position="197"/>
        <end position="208"/>
    </location>
</feature>
<keyword evidence="2" id="KW-0804">Transcription</keyword>
<protein>
    <recommendedName>
        <fullName evidence="7">Zinc-finger domain-containing protein</fullName>
    </recommendedName>
</protein>
<keyword evidence="1" id="KW-0805">Transcription regulation</keyword>
<keyword evidence="6" id="KW-1185">Reference proteome</keyword>
<keyword evidence="4" id="KW-0812">Transmembrane</keyword>
<proteinExistence type="predicted"/>
<evidence type="ECO:0000256" key="4">
    <source>
        <dbReference type="SAM" id="Phobius"/>
    </source>
</evidence>
<dbReference type="EMBL" id="CP063374">
    <property type="protein sequence ID" value="QOV41866.1"/>
    <property type="molecule type" value="Genomic_DNA"/>
</dbReference>
<feature type="transmembrane region" description="Helical" evidence="4">
    <location>
        <begin position="143"/>
        <end position="162"/>
    </location>
</feature>
<evidence type="ECO:0000256" key="1">
    <source>
        <dbReference type="ARBA" id="ARBA00023015"/>
    </source>
</evidence>
<evidence type="ECO:0008006" key="7">
    <source>
        <dbReference type="Google" id="ProtNLM"/>
    </source>
</evidence>
<dbReference type="RefSeq" id="WP_189695989.1">
    <property type="nucleotide sequence ID" value="NZ_BMTA01000001.1"/>
</dbReference>
<feature type="region of interest" description="Disordered" evidence="3">
    <location>
        <begin position="89"/>
        <end position="139"/>
    </location>
</feature>
<keyword evidence="4" id="KW-1133">Transmembrane helix</keyword>
<name>A0A7M2SZW0_STRCW</name>
<evidence type="ECO:0000256" key="2">
    <source>
        <dbReference type="ARBA" id="ARBA00023163"/>
    </source>
</evidence>
<accession>A0A7M2SZW0</accession>
<dbReference type="Gene3D" id="1.10.10.1320">
    <property type="entry name" value="Anti-sigma factor, zinc-finger domain"/>
    <property type="match status" value="1"/>
</dbReference>
<feature type="region of interest" description="Disordered" evidence="3">
    <location>
        <begin position="1"/>
        <end position="24"/>
    </location>
</feature>
<organism evidence="5 6">
    <name type="scientific">Streptomyces chromofuscus</name>
    <dbReference type="NCBI Taxonomy" id="42881"/>
    <lineage>
        <taxon>Bacteria</taxon>
        <taxon>Bacillati</taxon>
        <taxon>Actinomycetota</taxon>
        <taxon>Actinomycetes</taxon>
        <taxon>Kitasatosporales</taxon>
        <taxon>Streptomycetaceae</taxon>
        <taxon>Streptomyces</taxon>
    </lineage>
</organism>
<dbReference type="InterPro" id="IPR041916">
    <property type="entry name" value="Anti_sigma_zinc_sf"/>
</dbReference>
<feature type="region of interest" description="Disordered" evidence="3">
    <location>
        <begin position="197"/>
        <end position="230"/>
    </location>
</feature>
<feature type="compositionally biased region" description="Basic and acidic residues" evidence="3">
    <location>
        <begin position="100"/>
        <end position="110"/>
    </location>
</feature>
<dbReference type="Proteomes" id="UP000594008">
    <property type="component" value="Chromosome"/>
</dbReference>
<evidence type="ECO:0000256" key="3">
    <source>
        <dbReference type="SAM" id="MobiDB-lite"/>
    </source>
</evidence>
<keyword evidence="4" id="KW-0472">Membrane</keyword>
<sequence>MTSTTDTAGHPDVTEISDLTEGLLPPSRTADVRRHLDACELCADVLTSLEEIRGLLGTLPGPARMPADVAERIDAALAAEALLNATAPEAPSAPVSVETAHTDDGAHVSRETSTAADRPSGHAHTSTTGPGRKGRGRGGRRRVAVLGTVLSVGALGLASLLVSSMDDNRGTTAQERQSAAADTFSSGKLEEKVADLLTQSDKSGGTSRTPRDPGAESVPGSDGPRILTRPTVPVPECVRKGIGRDDDALATESGTYQGTSALLVVMPDTSAPSRVTAYVVDSTCVKEAPSASAEVLLEHTYRQG</sequence>